<evidence type="ECO:0000313" key="2">
    <source>
        <dbReference type="Proteomes" id="UP000018144"/>
    </source>
</evidence>
<dbReference type="EMBL" id="HF936168">
    <property type="protein sequence ID" value="CCX15446.1"/>
    <property type="molecule type" value="Genomic_DNA"/>
</dbReference>
<gene>
    <name evidence="1" type="ORF">PCON_01721</name>
</gene>
<organism evidence="1 2">
    <name type="scientific">Pyronema omphalodes (strain CBS 100304)</name>
    <name type="common">Pyronema confluens</name>
    <dbReference type="NCBI Taxonomy" id="1076935"/>
    <lineage>
        <taxon>Eukaryota</taxon>
        <taxon>Fungi</taxon>
        <taxon>Dikarya</taxon>
        <taxon>Ascomycota</taxon>
        <taxon>Pezizomycotina</taxon>
        <taxon>Pezizomycetes</taxon>
        <taxon>Pezizales</taxon>
        <taxon>Pyronemataceae</taxon>
        <taxon>Pyronema</taxon>
    </lineage>
</organism>
<proteinExistence type="predicted"/>
<evidence type="ECO:0000313" key="1">
    <source>
        <dbReference type="EMBL" id="CCX15446.1"/>
    </source>
</evidence>
<sequence length="57" mass="6357">METHIPWLQLPHLVLSHDRYIVSNLSILHRASSASRYPLSTCASAASATSRKLTRVL</sequence>
<dbReference type="AlphaFoldDB" id="U4L934"/>
<reference evidence="1 2" key="1">
    <citation type="journal article" date="2013" name="PLoS Genet.">
        <title>The genome and development-dependent transcriptomes of Pyronema confluens: a window into fungal evolution.</title>
        <authorList>
            <person name="Traeger S."/>
            <person name="Altegoer F."/>
            <person name="Freitag M."/>
            <person name="Gabaldon T."/>
            <person name="Kempken F."/>
            <person name="Kumar A."/>
            <person name="Marcet-Houben M."/>
            <person name="Poggeler S."/>
            <person name="Stajich J.E."/>
            <person name="Nowrousian M."/>
        </authorList>
    </citation>
    <scope>NUCLEOTIDE SEQUENCE [LARGE SCALE GENOMIC DNA]</scope>
    <source>
        <strain evidence="2">CBS 100304</strain>
        <tissue evidence="1">Vegetative mycelium</tissue>
    </source>
</reference>
<dbReference type="Proteomes" id="UP000018144">
    <property type="component" value="Unassembled WGS sequence"/>
</dbReference>
<keyword evidence="2" id="KW-1185">Reference proteome</keyword>
<name>U4L934_PYROM</name>
<protein>
    <submittedName>
        <fullName evidence="1">Uncharacterized protein</fullName>
    </submittedName>
</protein>
<accession>U4L934</accession>